<dbReference type="InterPro" id="IPR003382">
    <property type="entry name" value="Flavoprotein"/>
</dbReference>
<dbReference type="PANTHER" id="PTHR14359">
    <property type="entry name" value="HOMO-OLIGOMERIC FLAVIN CONTAINING CYS DECARBOXYLASE FAMILY"/>
    <property type="match status" value="1"/>
</dbReference>
<comment type="caution">
    <text evidence="2">The sequence shown here is derived from an EMBL/GenBank/DDBJ whole genome shotgun (WGS) entry which is preliminary data.</text>
</comment>
<evidence type="ECO:0000313" key="3">
    <source>
        <dbReference type="Proteomes" id="UP000292648"/>
    </source>
</evidence>
<proteinExistence type="predicted"/>
<organism evidence="2 3">
    <name type="scientific">Lactiplantibacillus paraplantarum</name>
    <dbReference type="NCBI Taxonomy" id="60520"/>
    <lineage>
        <taxon>Bacteria</taxon>
        <taxon>Bacillati</taxon>
        <taxon>Bacillota</taxon>
        <taxon>Bacilli</taxon>
        <taxon>Lactobacillales</taxon>
        <taxon>Lactobacillaceae</taxon>
        <taxon>Lactiplantibacillus</taxon>
    </lineage>
</organism>
<protein>
    <submittedName>
        <fullName evidence="2">Lantibiotic biosynthesis protein</fullName>
    </submittedName>
</protein>
<feature type="domain" description="Flavoprotein" evidence="1">
    <location>
        <begin position="5"/>
        <end position="144"/>
    </location>
</feature>
<dbReference type="Gene3D" id="3.40.50.1950">
    <property type="entry name" value="Flavin prenyltransferase-like"/>
    <property type="match status" value="1"/>
</dbReference>
<gene>
    <name evidence="2" type="ORF">EUZ87_15665</name>
</gene>
<dbReference type="Proteomes" id="UP000292648">
    <property type="component" value="Unassembled WGS sequence"/>
</dbReference>
<sequence length="186" mass="20659">MAEENIIVGICGAGTILGIPEYLAMLSSRVGHVRVIATKNATQVMSETALSMVCEHVYTDDISFKGDQNHISLSRWADMMIFLPATANTIGKLANGIADTFLTTTALAFNKKKVIFPSMNNLMWENTLVQENLSKLDKFGFDVYKPIMDQTFEIASQKMRRNITIPSLTEVLKQLNETYGTSLSIK</sequence>
<dbReference type="GO" id="GO:0010181">
    <property type="term" value="F:FMN binding"/>
    <property type="evidence" value="ECO:0007669"/>
    <property type="project" value="TreeGrafter"/>
</dbReference>
<dbReference type="EMBL" id="SEHH01000147">
    <property type="protein sequence ID" value="TBX37561.1"/>
    <property type="molecule type" value="Genomic_DNA"/>
</dbReference>
<evidence type="ECO:0000259" key="1">
    <source>
        <dbReference type="Pfam" id="PF02441"/>
    </source>
</evidence>
<accession>A0A4Q9XXV0</accession>
<name>A0A4Q9XXV0_9LACO</name>
<dbReference type="GO" id="GO:0015937">
    <property type="term" value="P:coenzyme A biosynthetic process"/>
    <property type="evidence" value="ECO:0007669"/>
    <property type="project" value="TreeGrafter"/>
</dbReference>
<dbReference type="PANTHER" id="PTHR14359:SF6">
    <property type="entry name" value="PHOSPHOPANTOTHENOYLCYSTEINE DECARBOXYLASE"/>
    <property type="match status" value="1"/>
</dbReference>
<dbReference type="GO" id="GO:0004633">
    <property type="term" value="F:phosphopantothenoylcysteine decarboxylase activity"/>
    <property type="evidence" value="ECO:0007669"/>
    <property type="project" value="TreeGrafter"/>
</dbReference>
<dbReference type="SUPFAM" id="SSF52507">
    <property type="entry name" value="Homo-oligomeric flavin-containing Cys decarboxylases, HFCD"/>
    <property type="match status" value="1"/>
</dbReference>
<dbReference type="GO" id="GO:0071513">
    <property type="term" value="C:phosphopantothenoylcysteine decarboxylase complex"/>
    <property type="evidence" value="ECO:0007669"/>
    <property type="project" value="TreeGrafter"/>
</dbReference>
<evidence type="ECO:0000313" key="2">
    <source>
        <dbReference type="EMBL" id="TBX37561.1"/>
    </source>
</evidence>
<dbReference type="InterPro" id="IPR036551">
    <property type="entry name" value="Flavin_trans-like"/>
</dbReference>
<reference evidence="2 3" key="1">
    <citation type="submission" date="2019-01" db="EMBL/GenBank/DDBJ databases">
        <title>Draft genome sequence of Lactobacillus paraplantarum OSY-TC318, a Producer of the novel lantibiotic Paraplantaracin TC318.</title>
        <authorList>
            <person name="Hussein W.E."/>
            <person name="Huang E."/>
            <person name="Yousef A.E."/>
        </authorList>
    </citation>
    <scope>NUCLEOTIDE SEQUENCE [LARGE SCALE GENOMIC DNA]</scope>
    <source>
        <strain evidence="2 3">OSY-TC318</strain>
    </source>
</reference>
<dbReference type="AlphaFoldDB" id="A0A4Q9XXV0"/>
<dbReference type="Pfam" id="PF02441">
    <property type="entry name" value="Flavoprotein"/>
    <property type="match status" value="1"/>
</dbReference>